<organism evidence="1 2">
    <name type="scientific">Haloferax larsenii</name>
    <dbReference type="NCBI Taxonomy" id="302484"/>
    <lineage>
        <taxon>Archaea</taxon>
        <taxon>Methanobacteriati</taxon>
        <taxon>Methanobacteriota</taxon>
        <taxon>Stenosarchaea group</taxon>
        <taxon>Halobacteria</taxon>
        <taxon>Halobacteriales</taxon>
        <taxon>Haloferacaceae</taxon>
        <taxon>Haloferax</taxon>
    </lineage>
</organism>
<dbReference type="InterPro" id="IPR055944">
    <property type="entry name" value="DUF7522"/>
</dbReference>
<name>A0A1H7U6X8_HALLR</name>
<accession>A0A1H7U6X8</accession>
<gene>
    <name evidence="1" type="ORF">SAMN04488691_11185</name>
</gene>
<dbReference type="EMBL" id="FOAD01000011">
    <property type="protein sequence ID" value="SEL92408.1"/>
    <property type="molecule type" value="Genomic_DNA"/>
</dbReference>
<protein>
    <submittedName>
        <fullName evidence="1">Uncharacterized protein</fullName>
    </submittedName>
</protein>
<sequence length="143" mass="15936">MTQTPSDSSVSFADSIVSTCRPTLGDALRSVIYFTREDFDLLYVRQDLYGGDEEKARAVKAGLVESERTGFGPQEAYGRETDGESNPEFGEYEFTLRVFSEGFVGRVVVGDHGVIVTTDELELSEFEEMEVALGRILESDWRA</sequence>
<dbReference type="RefSeq" id="WP_074796325.1">
    <property type="nucleotide sequence ID" value="NZ_FOAD01000011.1"/>
</dbReference>
<evidence type="ECO:0000313" key="1">
    <source>
        <dbReference type="EMBL" id="SEL92408.1"/>
    </source>
</evidence>
<dbReference type="AlphaFoldDB" id="A0A1H7U6X8"/>
<evidence type="ECO:0000313" key="2">
    <source>
        <dbReference type="Proteomes" id="UP000183894"/>
    </source>
</evidence>
<reference evidence="1 2" key="1">
    <citation type="submission" date="2016-10" db="EMBL/GenBank/DDBJ databases">
        <authorList>
            <person name="de Groot N.N."/>
        </authorList>
    </citation>
    <scope>NUCLEOTIDE SEQUENCE [LARGE SCALE GENOMIC DNA]</scope>
    <source>
        <strain evidence="1 2">CDM_5</strain>
    </source>
</reference>
<dbReference type="Pfam" id="PF24366">
    <property type="entry name" value="DUF7522"/>
    <property type="match status" value="1"/>
</dbReference>
<proteinExistence type="predicted"/>
<dbReference type="OrthoDB" id="256252at2157"/>
<dbReference type="Proteomes" id="UP000183894">
    <property type="component" value="Unassembled WGS sequence"/>
</dbReference>